<keyword evidence="2" id="KW-0808">Transferase</keyword>
<comment type="caution">
    <text evidence="2">The sequence shown here is derived from an EMBL/GenBank/DDBJ whole genome shotgun (WGS) entry which is preliminary data.</text>
</comment>
<feature type="domain" description="Methyltransferase" evidence="1">
    <location>
        <begin position="46"/>
        <end position="140"/>
    </location>
</feature>
<gene>
    <name evidence="2" type="ORF">GCM10022242_24290</name>
</gene>
<dbReference type="EMBL" id="BAABAH010000008">
    <property type="protein sequence ID" value="GAA3821806.1"/>
    <property type="molecule type" value="Genomic_DNA"/>
</dbReference>
<dbReference type="Gene3D" id="3.40.50.150">
    <property type="entry name" value="Vaccinia Virus protein VP39"/>
    <property type="match status" value="1"/>
</dbReference>
<dbReference type="Proteomes" id="UP001501821">
    <property type="component" value="Unassembled WGS sequence"/>
</dbReference>
<dbReference type="PANTHER" id="PTHR43591:SF24">
    <property type="entry name" value="2-METHOXY-6-POLYPRENYL-1,4-BENZOQUINOL METHYLASE, MITOCHONDRIAL"/>
    <property type="match status" value="1"/>
</dbReference>
<protein>
    <submittedName>
        <fullName evidence="2">Class I SAM-dependent methyltransferase</fullName>
    </submittedName>
</protein>
<proteinExistence type="predicted"/>
<dbReference type="InterPro" id="IPR041698">
    <property type="entry name" value="Methyltransf_25"/>
</dbReference>
<name>A0ABP7IME5_9ACTN</name>
<evidence type="ECO:0000259" key="1">
    <source>
        <dbReference type="Pfam" id="PF13649"/>
    </source>
</evidence>
<accession>A0ABP7IME5</accession>
<evidence type="ECO:0000313" key="2">
    <source>
        <dbReference type="EMBL" id="GAA3821806.1"/>
    </source>
</evidence>
<sequence length="274" mass="28679">MNGMSGTEWSQVAEAWERNADAIEETSSVAGDALLAAAALAPGERVLELGAGTGHLAVRLAELVGPDGQVVATDVAPAMVERIEQRVAAVRNASAAVVDAAAIPDEIGSFDVVICRMGLMFVPDPAVALQEVRRVLRPGGRLAVAVWGDMGRNPWLVAVGFAAMMNGLVSGPPPNQPGGPFSLGDADQLEKLARDAGFDDVRVDVVEYVRHYASADEQFDMVRVLAPPIAAALEAATPEQVDAVRRGAAEYVAQYRTEDGGLDLPACALVLTAR</sequence>
<dbReference type="Pfam" id="PF13649">
    <property type="entry name" value="Methyltransf_25"/>
    <property type="match status" value="1"/>
</dbReference>
<keyword evidence="3" id="KW-1185">Reference proteome</keyword>
<evidence type="ECO:0000313" key="3">
    <source>
        <dbReference type="Proteomes" id="UP001501821"/>
    </source>
</evidence>
<dbReference type="GO" id="GO:0008168">
    <property type="term" value="F:methyltransferase activity"/>
    <property type="evidence" value="ECO:0007669"/>
    <property type="project" value="UniProtKB-KW"/>
</dbReference>
<dbReference type="PANTHER" id="PTHR43591">
    <property type="entry name" value="METHYLTRANSFERASE"/>
    <property type="match status" value="1"/>
</dbReference>
<dbReference type="InterPro" id="IPR029063">
    <property type="entry name" value="SAM-dependent_MTases_sf"/>
</dbReference>
<reference evidence="3" key="1">
    <citation type="journal article" date="2019" name="Int. J. Syst. Evol. Microbiol.">
        <title>The Global Catalogue of Microorganisms (GCM) 10K type strain sequencing project: providing services to taxonomists for standard genome sequencing and annotation.</title>
        <authorList>
            <consortium name="The Broad Institute Genomics Platform"/>
            <consortium name="The Broad Institute Genome Sequencing Center for Infectious Disease"/>
            <person name="Wu L."/>
            <person name="Ma J."/>
        </authorList>
    </citation>
    <scope>NUCLEOTIDE SEQUENCE [LARGE SCALE GENOMIC DNA]</scope>
    <source>
        <strain evidence="3">JCM 16953</strain>
    </source>
</reference>
<keyword evidence="2" id="KW-0489">Methyltransferase</keyword>
<dbReference type="CDD" id="cd02440">
    <property type="entry name" value="AdoMet_MTases"/>
    <property type="match status" value="1"/>
</dbReference>
<dbReference type="GO" id="GO:0032259">
    <property type="term" value="P:methylation"/>
    <property type="evidence" value="ECO:0007669"/>
    <property type="project" value="UniProtKB-KW"/>
</dbReference>
<organism evidence="2 3">
    <name type="scientific">Nocardioides panacisoli</name>
    <dbReference type="NCBI Taxonomy" id="627624"/>
    <lineage>
        <taxon>Bacteria</taxon>
        <taxon>Bacillati</taxon>
        <taxon>Actinomycetota</taxon>
        <taxon>Actinomycetes</taxon>
        <taxon>Propionibacteriales</taxon>
        <taxon>Nocardioidaceae</taxon>
        <taxon>Nocardioides</taxon>
    </lineage>
</organism>
<dbReference type="SUPFAM" id="SSF53335">
    <property type="entry name" value="S-adenosyl-L-methionine-dependent methyltransferases"/>
    <property type="match status" value="1"/>
</dbReference>